<keyword evidence="3" id="KW-1185">Reference proteome</keyword>
<proteinExistence type="predicted"/>
<evidence type="ECO:0000256" key="1">
    <source>
        <dbReference type="SAM" id="Phobius"/>
    </source>
</evidence>
<dbReference type="Proteomes" id="UP000828390">
    <property type="component" value="Unassembled WGS sequence"/>
</dbReference>
<keyword evidence="1" id="KW-0812">Transmembrane</keyword>
<evidence type="ECO:0000313" key="3">
    <source>
        <dbReference type="Proteomes" id="UP000828390"/>
    </source>
</evidence>
<gene>
    <name evidence="2" type="ORF">DPMN_047167</name>
</gene>
<keyword evidence="1" id="KW-1133">Transmembrane helix</keyword>
<protein>
    <submittedName>
        <fullName evidence="2">Uncharacterized protein</fullName>
    </submittedName>
</protein>
<keyword evidence="1" id="KW-0472">Membrane</keyword>
<reference evidence="2" key="2">
    <citation type="submission" date="2020-11" db="EMBL/GenBank/DDBJ databases">
        <authorList>
            <person name="McCartney M.A."/>
            <person name="Auch B."/>
            <person name="Kono T."/>
            <person name="Mallez S."/>
            <person name="Becker A."/>
            <person name="Gohl D.M."/>
            <person name="Silverstein K.A.T."/>
            <person name="Koren S."/>
            <person name="Bechman K.B."/>
            <person name="Herman A."/>
            <person name="Abrahante J.E."/>
            <person name="Garbe J."/>
        </authorList>
    </citation>
    <scope>NUCLEOTIDE SEQUENCE</scope>
    <source>
        <strain evidence="2">Duluth1</strain>
        <tissue evidence="2">Whole animal</tissue>
    </source>
</reference>
<dbReference type="EMBL" id="JAIWYP010000011">
    <property type="protein sequence ID" value="KAH3740461.1"/>
    <property type="molecule type" value="Genomic_DNA"/>
</dbReference>
<feature type="transmembrane region" description="Helical" evidence="1">
    <location>
        <begin position="39"/>
        <end position="58"/>
    </location>
</feature>
<accession>A0A9D4D798</accession>
<evidence type="ECO:0000313" key="2">
    <source>
        <dbReference type="EMBL" id="KAH3740461.1"/>
    </source>
</evidence>
<dbReference type="AlphaFoldDB" id="A0A9D4D798"/>
<organism evidence="2 3">
    <name type="scientific">Dreissena polymorpha</name>
    <name type="common">Zebra mussel</name>
    <name type="synonym">Mytilus polymorpha</name>
    <dbReference type="NCBI Taxonomy" id="45954"/>
    <lineage>
        <taxon>Eukaryota</taxon>
        <taxon>Metazoa</taxon>
        <taxon>Spiralia</taxon>
        <taxon>Lophotrochozoa</taxon>
        <taxon>Mollusca</taxon>
        <taxon>Bivalvia</taxon>
        <taxon>Autobranchia</taxon>
        <taxon>Heteroconchia</taxon>
        <taxon>Euheterodonta</taxon>
        <taxon>Imparidentia</taxon>
        <taxon>Neoheterodontei</taxon>
        <taxon>Myida</taxon>
        <taxon>Dreissenoidea</taxon>
        <taxon>Dreissenidae</taxon>
        <taxon>Dreissena</taxon>
    </lineage>
</organism>
<name>A0A9D4D798_DREPO</name>
<reference evidence="2" key="1">
    <citation type="journal article" date="2019" name="bioRxiv">
        <title>The Genome of the Zebra Mussel, Dreissena polymorpha: A Resource for Invasive Species Research.</title>
        <authorList>
            <person name="McCartney M.A."/>
            <person name="Auch B."/>
            <person name="Kono T."/>
            <person name="Mallez S."/>
            <person name="Zhang Y."/>
            <person name="Obille A."/>
            <person name="Becker A."/>
            <person name="Abrahante J.E."/>
            <person name="Garbe J."/>
            <person name="Badalamenti J.P."/>
            <person name="Herman A."/>
            <person name="Mangelson H."/>
            <person name="Liachko I."/>
            <person name="Sullivan S."/>
            <person name="Sone E.D."/>
            <person name="Koren S."/>
            <person name="Silverstein K.A.T."/>
            <person name="Beckman K.B."/>
            <person name="Gohl D.M."/>
        </authorList>
    </citation>
    <scope>NUCLEOTIDE SEQUENCE</scope>
    <source>
        <strain evidence="2">Duluth1</strain>
        <tissue evidence="2">Whole animal</tissue>
    </source>
</reference>
<comment type="caution">
    <text evidence="2">The sequence shown here is derived from an EMBL/GenBank/DDBJ whole genome shotgun (WGS) entry which is preliminary data.</text>
</comment>
<sequence length="94" mass="10887">MQHVAVDQIVPAKPECPCVCRRPLWTNVLIRHVVTRGKILSQTLFILLIIIPGLSKWLHSAMYADDMLLWCKDEYVTPVTHIMLLVLDKMVRNH</sequence>